<dbReference type="UniPathway" id="UPA00219"/>
<comment type="similarity">
    <text evidence="1">Belongs to the Amj family.</text>
</comment>
<dbReference type="Pfam" id="PF10997">
    <property type="entry name" value="Amj"/>
    <property type="match status" value="1"/>
</dbReference>
<dbReference type="Proteomes" id="UP000002028">
    <property type="component" value="Chromosome"/>
</dbReference>
<feature type="transmembrane region" description="Helical" evidence="1">
    <location>
        <begin position="35"/>
        <end position="52"/>
    </location>
</feature>
<keyword evidence="1" id="KW-0812">Transmembrane</keyword>
<dbReference type="InterPro" id="IPR021260">
    <property type="entry name" value="Amj"/>
</dbReference>
<comment type="function">
    <text evidence="1">Involved in peptidoglycan biosynthesis. Transports lipid-linked peptidoglycan precursors from the inner to the outer leaflet of the cytoplasmic membrane.</text>
</comment>
<keyword evidence="3" id="KW-1185">Reference proteome</keyword>
<feature type="transmembrane region" description="Helical" evidence="1">
    <location>
        <begin position="6"/>
        <end position="23"/>
    </location>
</feature>
<organism evidence="2 3">
    <name type="scientific">Spirosoma linguale (strain ATCC 33905 / DSM 74 / LMG 10896 / Claus 1)</name>
    <dbReference type="NCBI Taxonomy" id="504472"/>
    <lineage>
        <taxon>Bacteria</taxon>
        <taxon>Pseudomonadati</taxon>
        <taxon>Bacteroidota</taxon>
        <taxon>Cytophagia</taxon>
        <taxon>Cytophagales</taxon>
        <taxon>Cytophagaceae</taxon>
        <taxon>Spirosoma</taxon>
    </lineage>
</organism>
<keyword evidence="1" id="KW-0133">Cell shape</keyword>
<name>D2QJX3_SPILD</name>
<sequence length="266" mass="29452">MTTQILWVLLLTFLINLISTLSYSVRIVGIRTRKIAVSFALFNVLVLVSRTANGFQSPILANIVEKNIGLSHANPIEQFYWILWMTSFATLLGALLIPSFQRLFSYAVVHFSQHKSMPGLVLAGMSSRGLDLVRSSTVIPSYQNVSRLVKKGPFPWRVFVFNVVAVAVLTVGVLASLYAGYLNPSLRTTSSNLSSVINGLATILMFLFIDPYLSILTDEVTEGKFEETAFRNQVVILVIARLLGTLMAQLIFLPASQLIVLIAEHM</sequence>
<comment type="subcellular location">
    <subcellularLocation>
        <location evidence="1">Cell membrane</location>
        <topology evidence="1">Multi-pass membrane protein</topology>
    </subcellularLocation>
</comment>
<comment type="pathway">
    <text evidence="1">Cell wall biogenesis; peptidoglycan biosynthesis.</text>
</comment>
<protein>
    <recommendedName>
        <fullName evidence="1">Lipid II flippase Amj</fullName>
    </recommendedName>
</protein>
<evidence type="ECO:0000313" key="3">
    <source>
        <dbReference type="Proteomes" id="UP000002028"/>
    </source>
</evidence>
<dbReference type="GO" id="GO:0009252">
    <property type="term" value="P:peptidoglycan biosynthetic process"/>
    <property type="evidence" value="ECO:0007669"/>
    <property type="project" value="UniProtKB-UniRule"/>
</dbReference>
<dbReference type="HAMAP" id="MF_02077">
    <property type="entry name" value="Amj_flippase"/>
    <property type="match status" value="1"/>
</dbReference>
<dbReference type="KEGG" id="sli:Slin_1044"/>
<feature type="transmembrane region" description="Helical" evidence="1">
    <location>
        <begin position="193"/>
        <end position="213"/>
    </location>
</feature>
<keyword evidence="1" id="KW-0472">Membrane</keyword>
<keyword evidence="1" id="KW-0813">Transport</keyword>
<keyword evidence="1" id="KW-1133">Transmembrane helix</keyword>
<feature type="transmembrane region" description="Helical" evidence="1">
    <location>
        <begin position="234"/>
        <end position="263"/>
    </location>
</feature>
<proteinExistence type="inferred from homology"/>
<accession>D2QJX3</accession>
<dbReference type="GO" id="GO:0071555">
    <property type="term" value="P:cell wall organization"/>
    <property type="evidence" value="ECO:0007669"/>
    <property type="project" value="UniProtKB-KW"/>
</dbReference>
<dbReference type="HOGENOM" id="CLU_059888_1_0_10"/>
<keyword evidence="1" id="KW-0961">Cell wall biogenesis/degradation</keyword>
<feature type="transmembrane region" description="Helical" evidence="1">
    <location>
        <begin position="158"/>
        <end position="181"/>
    </location>
</feature>
<reference evidence="2 3" key="1">
    <citation type="journal article" date="2010" name="Stand. Genomic Sci.">
        <title>Complete genome sequence of Spirosoma linguale type strain (1).</title>
        <authorList>
            <person name="Lail K."/>
            <person name="Sikorski J."/>
            <person name="Saunders E."/>
            <person name="Lapidus A."/>
            <person name="Glavina Del Rio T."/>
            <person name="Copeland A."/>
            <person name="Tice H."/>
            <person name="Cheng J.-F."/>
            <person name="Lucas S."/>
            <person name="Nolan M."/>
            <person name="Bruce D."/>
            <person name="Goodwin L."/>
            <person name="Pitluck S."/>
            <person name="Ivanova N."/>
            <person name="Mavromatis K."/>
            <person name="Ovchinnikova G."/>
            <person name="Pati A."/>
            <person name="Chen A."/>
            <person name="Palaniappan K."/>
            <person name="Land M."/>
            <person name="Hauser L."/>
            <person name="Chang Y.-J."/>
            <person name="Jeffries C.D."/>
            <person name="Chain P."/>
            <person name="Brettin T."/>
            <person name="Detter J.C."/>
            <person name="Schuetze A."/>
            <person name="Rohde M."/>
            <person name="Tindall B.J."/>
            <person name="Goeker M."/>
            <person name="Bristow J."/>
            <person name="Eisen J.A."/>
            <person name="Markowitz V."/>
            <person name="Hugenholtz P."/>
            <person name="Kyrpides N.C."/>
            <person name="Klenk H.-P."/>
            <person name="Chen F."/>
        </authorList>
    </citation>
    <scope>NUCLEOTIDE SEQUENCE [LARGE SCALE GENOMIC DNA]</scope>
    <source>
        <strain evidence="3">ATCC 33905 / DSM 74 / LMG 10896 / Claus 1</strain>
    </source>
</reference>
<dbReference type="RefSeq" id="WP_012925646.1">
    <property type="nucleotide sequence ID" value="NC_013730.1"/>
</dbReference>
<evidence type="ECO:0000256" key="1">
    <source>
        <dbReference type="HAMAP-Rule" id="MF_02077"/>
    </source>
</evidence>
<dbReference type="GO" id="GO:0008360">
    <property type="term" value="P:regulation of cell shape"/>
    <property type="evidence" value="ECO:0007669"/>
    <property type="project" value="UniProtKB-KW"/>
</dbReference>
<dbReference type="GO" id="GO:0005886">
    <property type="term" value="C:plasma membrane"/>
    <property type="evidence" value="ECO:0007669"/>
    <property type="project" value="UniProtKB-SubCell"/>
</dbReference>
<keyword evidence="1" id="KW-1003">Cell membrane</keyword>
<dbReference type="eggNOG" id="ENOG502ZBN3">
    <property type="taxonomic scope" value="Bacteria"/>
</dbReference>
<feature type="transmembrane region" description="Helical" evidence="1">
    <location>
        <begin position="79"/>
        <end position="97"/>
    </location>
</feature>
<dbReference type="AlphaFoldDB" id="D2QJX3"/>
<gene>
    <name evidence="1" type="primary">amj</name>
    <name evidence="2" type="ordered locus">Slin_1044</name>
</gene>
<evidence type="ECO:0000313" key="2">
    <source>
        <dbReference type="EMBL" id="ADB37095.1"/>
    </source>
</evidence>
<dbReference type="EMBL" id="CP001769">
    <property type="protein sequence ID" value="ADB37095.1"/>
    <property type="molecule type" value="Genomic_DNA"/>
</dbReference>
<dbReference type="GO" id="GO:0015648">
    <property type="term" value="F:lipid-linked peptidoglycan transporter activity"/>
    <property type="evidence" value="ECO:0007669"/>
    <property type="project" value="UniProtKB-UniRule"/>
</dbReference>
<keyword evidence="1" id="KW-0573">Peptidoglycan synthesis</keyword>